<evidence type="ECO:0000313" key="14">
    <source>
        <dbReference type="Proteomes" id="UP000248614"/>
    </source>
</evidence>
<feature type="compositionally biased region" description="Pro residues" evidence="9">
    <location>
        <begin position="156"/>
        <end position="182"/>
    </location>
</feature>
<feature type="transmembrane region" description="Helical" evidence="10">
    <location>
        <begin position="16"/>
        <end position="37"/>
    </location>
</feature>
<keyword evidence="2" id="KW-0813">Transport</keyword>
<dbReference type="AlphaFoldDB" id="A0A2W5B1U5"/>
<dbReference type="Gene3D" id="2.30.42.10">
    <property type="match status" value="1"/>
</dbReference>
<feature type="region of interest" description="Disordered" evidence="9">
    <location>
        <begin position="147"/>
        <end position="184"/>
    </location>
</feature>
<dbReference type="InterPro" id="IPR001478">
    <property type="entry name" value="PDZ"/>
</dbReference>
<keyword evidence="7 10" id="KW-1133">Transmembrane helix</keyword>
<evidence type="ECO:0000256" key="6">
    <source>
        <dbReference type="ARBA" id="ARBA00022927"/>
    </source>
</evidence>
<protein>
    <submittedName>
        <fullName evidence="13">Signaling protein</fullName>
    </submittedName>
</protein>
<evidence type="ECO:0000256" key="7">
    <source>
        <dbReference type="ARBA" id="ARBA00022989"/>
    </source>
</evidence>
<reference evidence="13 14" key="1">
    <citation type="submission" date="2017-08" db="EMBL/GenBank/DDBJ databases">
        <title>Infants hospitalized years apart are colonized by the same room-sourced microbial strains.</title>
        <authorList>
            <person name="Brooks B."/>
            <person name="Olm M.R."/>
            <person name="Firek B.A."/>
            <person name="Baker R."/>
            <person name="Thomas B.C."/>
            <person name="Morowitz M.J."/>
            <person name="Banfield J.F."/>
        </authorList>
    </citation>
    <scope>NUCLEOTIDE SEQUENCE [LARGE SCALE GENOMIC DNA]</scope>
    <source>
        <strain evidence="13">S2_018_000_R3_110</strain>
    </source>
</reference>
<dbReference type="InterPro" id="IPR024961">
    <property type="entry name" value="T2SS_GspC_N"/>
</dbReference>
<evidence type="ECO:0000313" key="13">
    <source>
        <dbReference type="EMBL" id="PZO74508.1"/>
    </source>
</evidence>
<sequence>MIAIERLRVRDRWVDWLAAAAIVSVAVALAGLVWRLAGHAGTGAITVPSEARTRAVTLDTGPALAWQPFGSPTAADATAPTGIQAVLKGVVFARPAELSISFVSIGNEPARPYKVGDALAGAQLTEIRRDRIILNNGGRLEYLAFPDPFGQATPSPGAPAPAPAGQPMAPPAPAAATPPPPSAQAVLSRLNATPVAGGYAIGANAPPGMRSGDVVQSVNGAAMTDQSAVNAAIASAAASGQAQVTILRDGKPITVSIPIR</sequence>
<keyword evidence="3" id="KW-1003">Cell membrane</keyword>
<evidence type="ECO:0000256" key="10">
    <source>
        <dbReference type="SAM" id="Phobius"/>
    </source>
</evidence>
<evidence type="ECO:0000256" key="1">
    <source>
        <dbReference type="ARBA" id="ARBA00004533"/>
    </source>
</evidence>
<evidence type="ECO:0000256" key="2">
    <source>
        <dbReference type="ARBA" id="ARBA00022448"/>
    </source>
</evidence>
<evidence type="ECO:0000256" key="5">
    <source>
        <dbReference type="ARBA" id="ARBA00022692"/>
    </source>
</evidence>
<dbReference type="GO" id="GO:0005886">
    <property type="term" value="C:plasma membrane"/>
    <property type="evidence" value="ECO:0007669"/>
    <property type="project" value="UniProtKB-SubCell"/>
</dbReference>
<dbReference type="Pfam" id="PF11356">
    <property type="entry name" value="T2SSC"/>
    <property type="match status" value="1"/>
</dbReference>
<feature type="domain" description="Type II secretion system protein GspC N-terminal" evidence="11">
    <location>
        <begin position="18"/>
        <end position="144"/>
    </location>
</feature>
<dbReference type="Pfam" id="PF13180">
    <property type="entry name" value="PDZ_2"/>
    <property type="match status" value="1"/>
</dbReference>
<comment type="caution">
    <text evidence="13">The sequence shown here is derived from an EMBL/GenBank/DDBJ whole genome shotgun (WGS) entry which is preliminary data.</text>
</comment>
<dbReference type="Gene3D" id="2.30.30.830">
    <property type="match status" value="1"/>
</dbReference>
<evidence type="ECO:0000256" key="4">
    <source>
        <dbReference type="ARBA" id="ARBA00022519"/>
    </source>
</evidence>
<accession>A0A2W5B1U5</accession>
<name>A0A2W5B1U5_9SPHN</name>
<keyword evidence="6" id="KW-0653">Protein transport</keyword>
<dbReference type="EMBL" id="QFNF01000041">
    <property type="protein sequence ID" value="PZO74508.1"/>
    <property type="molecule type" value="Genomic_DNA"/>
</dbReference>
<dbReference type="GO" id="GO:0015031">
    <property type="term" value="P:protein transport"/>
    <property type="evidence" value="ECO:0007669"/>
    <property type="project" value="UniProtKB-KW"/>
</dbReference>
<organism evidence="13 14">
    <name type="scientific">Sphingomonas hengshuiensis</name>
    <dbReference type="NCBI Taxonomy" id="1609977"/>
    <lineage>
        <taxon>Bacteria</taxon>
        <taxon>Pseudomonadati</taxon>
        <taxon>Pseudomonadota</taxon>
        <taxon>Alphaproteobacteria</taxon>
        <taxon>Sphingomonadales</taxon>
        <taxon>Sphingomonadaceae</taxon>
        <taxon>Sphingomonas</taxon>
    </lineage>
</organism>
<gene>
    <name evidence="13" type="ORF">DI632_13270</name>
</gene>
<evidence type="ECO:0000259" key="12">
    <source>
        <dbReference type="Pfam" id="PF13180"/>
    </source>
</evidence>
<keyword evidence="4" id="KW-0997">Cell inner membrane</keyword>
<evidence type="ECO:0000256" key="3">
    <source>
        <dbReference type="ARBA" id="ARBA00022475"/>
    </source>
</evidence>
<dbReference type="InterPro" id="IPR036034">
    <property type="entry name" value="PDZ_sf"/>
</dbReference>
<proteinExistence type="predicted"/>
<keyword evidence="5 10" id="KW-0812">Transmembrane</keyword>
<evidence type="ECO:0000256" key="8">
    <source>
        <dbReference type="ARBA" id="ARBA00023136"/>
    </source>
</evidence>
<dbReference type="SUPFAM" id="SSF50156">
    <property type="entry name" value="PDZ domain-like"/>
    <property type="match status" value="1"/>
</dbReference>
<evidence type="ECO:0000256" key="9">
    <source>
        <dbReference type="SAM" id="MobiDB-lite"/>
    </source>
</evidence>
<comment type="subcellular location">
    <subcellularLocation>
        <location evidence="1">Cell inner membrane</location>
    </subcellularLocation>
</comment>
<evidence type="ECO:0000259" key="11">
    <source>
        <dbReference type="Pfam" id="PF11356"/>
    </source>
</evidence>
<dbReference type="Proteomes" id="UP000248614">
    <property type="component" value="Unassembled WGS sequence"/>
</dbReference>
<feature type="domain" description="PDZ" evidence="12">
    <location>
        <begin position="206"/>
        <end position="258"/>
    </location>
</feature>
<keyword evidence="8 10" id="KW-0472">Membrane</keyword>